<feature type="compositionally biased region" description="Basic residues" evidence="1">
    <location>
        <begin position="249"/>
        <end position="261"/>
    </location>
</feature>
<dbReference type="AlphaFoldDB" id="A0A9N9LB69"/>
<gene>
    <name evidence="2" type="ORF">HYALB_00008290</name>
</gene>
<feature type="region of interest" description="Disordered" evidence="1">
    <location>
        <begin position="239"/>
        <end position="277"/>
    </location>
</feature>
<dbReference type="OrthoDB" id="7464126at2759"/>
<evidence type="ECO:0000313" key="2">
    <source>
        <dbReference type="EMBL" id="CAG8972005.1"/>
    </source>
</evidence>
<proteinExistence type="predicted"/>
<evidence type="ECO:0000256" key="1">
    <source>
        <dbReference type="SAM" id="MobiDB-lite"/>
    </source>
</evidence>
<dbReference type="Proteomes" id="UP000701801">
    <property type="component" value="Unassembled WGS sequence"/>
</dbReference>
<accession>A0A9N9LB69</accession>
<sequence length="277" mass="31399">MSFGFSVGDFVVLTQLAQNAIHNAQKACGAHDELVREVKSLHIVLRRTEAEVSHPNSILNREDDDRRAELGSLASHCKKVLKVLCMVLKKYNALSKKKKRHQTLETNQIWEREMQDLDHIRSELVTHTQAFTIFLNLLSIGSQGKVEEFMGSQGKELRDIKLSMNWVTASSISRRHEQSILTTYAEDDKETWKCFRRELIKEGFTHTSLKGNMEIIKQFVTELGERGALDGLAPEHDFANSRIPSIPRGKTRGKTSGKTKGKTLVDNSTVKRPFQLG</sequence>
<name>A0A9N9LB69_9HELO</name>
<comment type="caution">
    <text evidence="2">The sequence shown here is derived from an EMBL/GenBank/DDBJ whole genome shotgun (WGS) entry which is preliminary data.</text>
</comment>
<reference evidence="2" key="1">
    <citation type="submission" date="2021-07" db="EMBL/GenBank/DDBJ databases">
        <authorList>
            <person name="Durling M."/>
        </authorList>
    </citation>
    <scope>NUCLEOTIDE SEQUENCE</scope>
</reference>
<organism evidence="2 3">
    <name type="scientific">Hymenoscyphus albidus</name>
    <dbReference type="NCBI Taxonomy" id="595503"/>
    <lineage>
        <taxon>Eukaryota</taxon>
        <taxon>Fungi</taxon>
        <taxon>Dikarya</taxon>
        <taxon>Ascomycota</taxon>
        <taxon>Pezizomycotina</taxon>
        <taxon>Leotiomycetes</taxon>
        <taxon>Helotiales</taxon>
        <taxon>Helotiaceae</taxon>
        <taxon>Hymenoscyphus</taxon>
    </lineage>
</organism>
<protein>
    <recommendedName>
        <fullName evidence="4">Fungal N-terminal domain-containing protein</fullName>
    </recommendedName>
</protein>
<keyword evidence="3" id="KW-1185">Reference proteome</keyword>
<evidence type="ECO:0008006" key="4">
    <source>
        <dbReference type="Google" id="ProtNLM"/>
    </source>
</evidence>
<evidence type="ECO:0000313" key="3">
    <source>
        <dbReference type="Proteomes" id="UP000701801"/>
    </source>
</evidence>
<dbReference type="EMBL" id="CAJVRM010000032">
    <property type="protein sequence ID" value="CAG8972005.1"/>
    <property type="molecule type" value="Genomic_DNA"/>
</dbReference>